<organism evidence="1">
    <name type="scientific">marine sediment metagenome</name>
    <dbReference type="NCBI Taxonomy" id="412755"/>
    <lineage>
        <taxon>unclassified sequences</taxon>
        <taxon>metagenomes</taxon>
        <taxon>ecological metagenomes</taxon>
    </lineage>
</organism>
<sequence>MTYNPHIPVTDGLVLGLVFAGRTLLDYSGAGRHPSQAVAGMEWISINGVMQLRATGAGGRG</sequence>
<dbReference type="AlphaFoldDB" id="A0A0F9NV66"/>
<proteinExistence type="predicted"/>
<dbReference type="EMBL" id="LAZR01002978">
    <property type="protein sequence ID" value="KKN23370.1"/>
    <property type="molecule type" value="Genomic_DNA"/>
</dbReference>
<name>A0A0F9NV66_9ZZZZ</name>
<gene>
    <name evidence="1" type="ORF">LCGC14_0905690</name>
</gene>
<accession>A0A0F9NV66</accession>
<evidence type="ECO:0000313" key="1">
    <source>
        <dbReference type="EMBL" id="KKN23370.1"/>
    </source>
</evidence>
<reference evidence="1" key="1">
    <citation type="journal article" date="2015" name="Nature">
        <title>Complex archaea that bridge the gap between prokaryotes and eukaryotes.</title>
        <authorList>
            <person name="Spang A."/>
            <person name="Saw J.H."/>
            <person name="Jorgensen S.L."/>
            <person name="Zaremba-Niedzwiedzka K."/>
            <person name="Martijn J."/>
            <person name="Lind A.E."/>
            <person name="van Eijk R."/>
            <person name="Schleper C."/>
            <person name="Guy L."/>
            <person name="Ettema T.J."/>
        </authorList>
    </citation>
    <scope>NUCLEOTIDE SEQUENCE</scope>
</reference>
<protein>
    <submittedName>
        <fullName evidence="1">Uncharacterized protein</fullName>
    </submittedName>
</protein>
<comment type="caution">
    <text evidence="1">The sequence shown here is derived from an EMBL/GenBank/DDBJ whole genome shotgun (WGS) entry which is preliminary data.</text>
</comment>